<dbReference type="EMBL" id="CP031769">
    <property type="protein sequence ID" value="AXR05340.1"/>
    <property type="molecule type" value="Genomic_DNA"/>
</dbReference>
<dbReference type="Gene3D" id="3.60.21.10">
    <property type="match status" value="1"/>
</dbReference>
<dbReference type="SUPFAM" id="SSF56300">
    <property type="entry name" value="Metallo-dependent phosphatases"/>
    <property type="match status" value="1"/>
</dbReference>
<comment type="similarity">
    <text evidence="4">Belongs to the cyclic nucleotide phosphodiesterase class-III family.</text>
</comment>
<evidence type="ECO:0000313" key="7">
    <source>
        <dbReference type="Proteomes" id="UP000262073"/>
    </source>
</evidence>
<reference evidence="6 7" key="1">
    <citation type="submission" date="2018-08" db="EMBL/GenBank/DDBJ databases">
        <title>Salinimonas sediminis sp. nov., a piezophilic bacterium isolated from a deep-sea sediment sample from the New Britain Trench.</title>
        <authorList>
            <person name="Cao J."/>
        </authorList>
    </citation>
    <scope>NUCLEOTIDE SEQUENCE [LARGE SCALE GENOMIC DNA]</scope>
    <source>
        <strain evidence="6 7">N102</strain>
    </source>
</reference>
<name>A0A346NII3_9ALTE</name>
<sequence>MRLVQLTDCHLFSEPDQTGYAGIAPYAGFKRCLQMAVGSKPDGLLITGDISGDDSQASYRHFIALLARYAAHLPFKVIAGNHDNNPYFNSLLAAHTLGAGQPWLIANWALHGLDTRFMAGQGRVKPHELNALRHAMQQHHHRHHLLALHHHPVPSHSWMDRHCLTNTDYLWRQLAGQPVRLMVHGHLHHTVANRHQQLTTLGAPSTCWQWALQPTFAQAHQAAGIRILDLAADGSWQTHIRRVK</sequence>
<dbReference type="GO" id="GO:0046872">
    <property type="term" value="F:metal ion binding"/>
    <property type="evidence" value="ECO:0007669"/>
    <property type="project" value="UniProtKB-KW"/>
</dbReference>
<dbReference type="RefSeq" id="WP_117315312.1">
    <property type="nucleotide sequence ID" value="NZ_CP031769.1"/>
</dbReference>
<dbReference type="OrthoDB" id="9784378at2"/>
<dbReference type="Pfam" id="PF00149">
    <property type="entry name" value="Metallophos"/>
    <property type="match status" value="1"/>
</dbReference>
<keyword evidence="1" id="KW-0479">Metal-binding</keyword>
<keyword evidence="3" id="KW-0408">Iron</keyword>
<keyword evidence="7" id="KW-1185">Reference proteome</keyword>
<organism evidence="6 7">
    <name type="scientific">Salinimonas sediminis</name>
    <dbReference type="NCBI Taxonomy" id="2303538"/>
    <lineage>
        <taxon>Bacteria</taxon>
        <taxon>Pseudomonadati</taxon>
        <taxon>Pseudomonadota</taxon>
        <taxon>Gammaproteobacteria</taxon>
        <taxon>Alteromonadales</taxon>
        <taxon>Alteromonadaceae</taxon>
        <taxon>Alteromonas/Salinimonas group</taxon>
        <taxon>Salinimonas</taxon>
    </lineage>
</organism>
<evidence type="ECO:0000256" key="4">
    <source>
        <dbReference type="ARBA" id="ARBA00025742"/>
    </source>
</evidence>
<feature type="domain" description="Calcineurin-like phosphoesterase" evidence="5">
    <location>
        <begin position="1"/>
        <end position="189"/>
    </location>
</feature>
<dbReference type="PANTHER" id="PTHR42988">
    <property type="entry name" value="PHOSPHOHYDROLASE"/>
    <property type="match status" value="1"/>
</dbReference>
<dbReference type="KEGG" id="salm:D0Y50_02535"/>
<dbReference type="InterPro" id="IPR004843">
    <property type="entry name" value="Calcineurin-like_PHP"/>
</dbReference>
<protein>
    <recommendedName>
        <fullName evidence="5">Calcineurin-like phosphoesterase domain-containing protein</fullName>
    </recommendedName>
</protein>
<dbReference type="InterPro" id="IPR029052">
    <property type="entry name" value="Metallo-depent_PP-like"/>
</dbReference>
<dbReference type="Proteomes" id="UP000262073">
    <property type="component" value="Chromosome"/>
</dbReference>
<evidence type="ECO:0000256" key="2">
    <source>
        <dbReference type="ARBA" id="ARBA00022801"/>
    </source>
</evidence>
<dbReference type="PANTHER" id="PTHR42988:SF2">
    <property type="entry name" value="CYCLIC NUCLEOTIDE PHOSPHODIESTERASE CBUA0032-RELATED"/>
    <property type="match status" value="1"/>
</dbReference>
<accession>A0A346NII3</accession>
<evidence type="ECO:0000256" key="1">
    <source>
        <dbReference type="ARBA" id="ARBA00022723"/>
    </source>
</evidence>
<gene>
    <name evidence="6" type="ORF">D0Y50_02535</name>
</gene>
<proteinExistence type="inferred from homology"/>
<dbReference type="GO" id="GO:0016787">
    <property type="term" value="F:hydrolase activity"/>
    <property type="evidence" value="ECO:0007669"/>
    <property type="project" value="UniProtKB-KW"/>
</dbReference>
<dbReference type="AlphaFoldDB" id="A0A346NII3"/>
<dbReference type="InterPro" id="IPR050884">
    <property type="entry name" value="CNP_phosphodiesterase-III"/>
</dbReference>
<evidence type="ECO:0000313" key="6">
    <source>
        <dbReference type="EMBL" id="AXR05340.1"/>
    </source>
</evidence>
<evidence type="ECO:0000259" key="5">
    <source>
        <dbReference type="Pfam" id="PF00149"/>
    </source>
</evidence>
<keyword evidence="2" id="KW-0378">Hydrolase</keyword>
<evidence type="ECO:0000256" key="3">
    <source>
        <dbReference type="ARBA" id="ARBA00023004"/>
    </source>
</evidence>